<proteinExistence type="predicted"/>
<dbReference type="SUPFAM" id="SSF48452">
    <property type="entry name" value="TPR-like"/>
    <property type="match status" value="1"/>
</dbReference>
<evidence type="ECO:0008006" key="7">
    <source>
        <dbReference type="Google" id="ProtNLM"/>
    </source>
</evidence>
<dbReference type="EnsemblPlants" id="evm.model.08.1566">
    <property type="protein sequence ID" value="cds.evm.model.08.1566"/>
    <property type="gene ID" value="evm.TU.08.1566"/>
</dbReference>
<dbReference type="Gene3D" id="3.40.50.1820">
    <property type="entry name" value="alpha/beta hydrolase"/>
    <property type="match status" value="1"/>
</dbReference>
<dbReference type="InterPro" id="IPR000073">
    <property type="entry name" value="AB_hydrolase_1"/>
</dbReference>
<accession>A0A803Q935</accession>
<keyword evidence="2" id="KW-0472">Membrane</keyword>
<feature type="domain" description="Amidase" evidence="4">
    <location>
        <begin position="98"/>
        <end position="469"/>
    </location>
</feature>
<feature type="repeat" description="TPR" evidence="1">
    <location>
        <begin position="536"/>
        <end position="569"/>
    </location>
</feature>
<protein>
    <recommendedName>
        <fullName evidence="7">Amidase domain-containing protein</fullName>
    </recommendedName>
</protein>
<dbReference type="PROSITE" id="PS50005">
    <property type="entry name" value="TPR"/>
    <property type="match status" value="2"/>
</dbReference>
<dbReference type="InterPro" id="IPR036928">
    <property type="entry name" value="AS_sf"/>
</dbReference>
<evidence type="ECO:0000259" key="4">
    <source>
        <dbReference type="Pfam" id="PF01425"/>
    </source>
</evidence>
<dbReference type="SUPFAM" id="SSF53474">
    <property type="entry name" value="alpha/beta-Hydrolases"/>
    <property type="match status" value="1"/>
</dbReference>
<dbReference type="SUPFAM" id="SSF75304">
    <property type="entry name" value="Amidase signature (AS) enzymes"/>
    <property type="match status" value="1"/>
</dbReference>
<keyword evidence="2" id="KW-0812">Transmembrane</keyword>
<feature type="repeat" description="TPR" evidence="1">
    <location>
        <begin position="502"/>
        <end position="535"/>
    </location>
</feature>
<dbReference type="EMBL" id="UZAU01000714">
    <property type="status" value="NOT_ANNOTATED_CDS"/>
    <property type="molecule type" value="Genomic_DNA"/>
</dbReference>
<dbReference type="InterPro" id="IPR011990">
    <property type="entry name" value="TPR-like_helical_dom_sf"/>
</dbReference>
<dbReference type="AlphaFoldDB" id="A0A803Q935"/>
<organism evidence="5 6">
    <name type="scientific">Cannabis sativa</name>
    <name type="common">Hemp</name>
    <name type="synonym">Marijuana</name>
    <dbReference type="NCBI Taxonomy" id="3483"/>
    <lineage>
        <taxon>Eukaryota</taxon>
        <taxon>Viridiplantae</taxon>
        <taxon>Streptophyta</taxon>
        <taxon>Embryophyta</taxon>
        <taxon>Tracheophyta</taxon>
        <taxon>Spermatophyta</taxon>
        <taxon>Magnoliopsida</taxon>
        <taxon>eudicotyledons</taxon>
        <taxon>Gunneridae</taxon>
        <taxon>Pentapetalae</taxon>
        <taxon>rosids</taxon>
        <taxon>fabids</taxon>
        <taxon>Rosales</taxon>
        <taxon>Cannabaceae</taxon>
        <taxon>Cannabis</taxon>
    </lineage>
</organism>
<evidence type="ECO:0000313" key="5">
    <source>
        <dbReference type="EnsemblPlants" id="cds.evm.model.08.1566"/>
    </source>
</evidence>
<evidence type="ECO:0000313" key="6">
    <source>
        <dbReference type="Proteomes" id="UP000596661"/>
    </source>
</evidence>
<dbReference type="Proteomes" id="UP000596661">
    <property type="component" value="Chromosome 8"/>
</dbReference>
<dbReference type="InterPro" id="IPR029058">
    <property type="entry name" value="AB_hydrolase_fold"/>
</dbReference>
<dbReference type="Pfam" id="PF00561">
    <property type="entry name" value="Abhydrolase_1"/>
    <property type="match status" value="1"/>
</dbReference>
<dbReference type="Gramene" id="evm.model.08.1566">
    <property type="protein sequence ID" value="cds.evm.model.08.1566"/>
    <property type="gene ID" value="evm.TU.08.1566"/>
</dbReference>
<dbReference type="InterPro" id="IPR019734">
    <property type="entry name" value="TPR_rpt"/>
</dbReference>
<dbReference type="Pfam" id="PF13414">
    <property type="entry name" value="TPR_11"/>
    <property type="match status" value="1"/>
</dbReference>
<dbReference type="FunFam" id="3.90.1300.10:FF:000004">
    <property type="entry name" value="Outer envelope protein 64, mitochondrial"/>
    <property type="match status" value="1"/>
</dbReference>
<dbReference type="InterPro" id="IPR023631">
    <property type="entry name" value="Amidase_dom"/>
</dbReference>
<dbReference type="PANTHER" id="PTHR46310:SF4">
    <property type="entry name" value="OUTER ENVELOPE PROTEIN 64, MITOCHONDRIAL"/>
    <property type="match status" value="1"/>
</dbReference>
<feature type="transmembrane region" description="Helical" evidence="2">
    <location>
        <begin position="1048"/>
        <end position="1072"/>
    </location>
</feature>
<dbReference type="Pfam" id="PF01425">
    <property type="entry name" value="Amidase"/>
    <property type="match status" value="1"/>
</dbReference>
<keyword evidence="1" id="KW-0802">TPR repeat</keyword>
<dbReference type="SMART" id="SM00028">
    <property type="entry name" value="TPR"/>
    <property type="match status" value="2"/>
</dbReference>
<keyword evidence="2" id="KW-1133">Transmembrane helix</keyword>
<dbReference type="Gene3D" id="3.90.1300.10">
    <property type="entry name" value="Amidase signature (AS) domain"/>
    <property type="match status" value="1"/>
</dbReference>
<evidence type="ECO:0000256" key="2">
    <source>
        <dbReference type="SAM" id="Phobius"/>
    </source>
</evidence>
<dbReference type="PRINTS" id="PR00111">
    <property type="entry name" value="ABHYDROLASE"/>
</dbReference>
<sequence length="1265" mass="141630">MLKPLQLVKENASAHPKTWIAVGLGVAGVLILVETSRRRRRRIAMVGNKEDFGAFLERFELLPFLQPPPPAARLSLSELTFAISDMYVFQYLSFMMISLKDYLTGFGNPDWRRTHEAAEKTALVVTSLLKNGAKCVGRTVMDELGFGITGENVHYGTPVNPHVPSCIPGGSCSGSAVAVAARLVDFAIGTDTTGCVRIPASFCGLIGFRPSHGAVSTIGVLPNSQSLDAVGIFSSDPSVLHRVGHVLLRLNSVEPKRPRRLIFADDLFQLSKIPTQRTVHVVSKAIENLSGYQPPKHMNFGKHIASNVPSLKGFCEVSSNVQSGAFALKALSSAMVTLQRYEFKSNHEEWVKSVKPKLGPGVSDCVYAAIKTTYDNIKTLYKVRTEMRATLQSLLKDDGILVVPTVADPPLKLRTRKGPFSEFLDRTLALTSIASMSGCCQVTIPVGKHNDSPISVSFISFHGADKFLLDTVLDMYSCLQEQASVASNSLPLPDTNGSIDASELLKEKGNAAFKGKQWNKAVNYYSEAIKLNATNATYYCNRAAAYLELGCFQEAEEDCSNAMEIDKKNVKAYLRRGTARESLIRYKEAMQASRDWLYRHSFTAAGMRSLTTDLGNGTVMHCWAPKQPTTRNPTALSSRPALVLLHGFGANAMWQYGDHLRHLTARFDVYVPDLLFFGGSHTEAADRSEAFQARCVKRLLEEGHGVRRMRLVGISYGGFVAYSMAAQFPEMVEGLVLCCTGVCLEESDMADGMFRVPDLEEAASILLPQTPNKLRELMRLSFVKPARVVPSCFLSDFIDVMCTEFVEEKRELIQEILKGRKLSNLPKIKQPTLIIWGDQDQIFPLELGYRLKRIMKHGELGATWWDPNNHSKVSKVNLGAWLRTSPRSTAMTRDCLTLRYLLSCHMSNIDVHVTRRSRRMPDEYDPHVAQYIKAKLIVPKSKNLGKVHGGKVMKVGPFKRPALLIDMKRRAYAMLIDIEAWERYERTLRTTENIQKSKSKDVNSFEGENSIRNDLDCSGRISVFLEKVIRLVVGWRKWESQQVADDPFVVAMTCYLFFHIYSVILTICLFLSTNNTSFLAAMETCSKRKIITAKETEPSVREIVQGRAQLIHSVLLGVRNYWMSLFLLPQKITAAIDKCCRDFRWGSNGNRSKLHIPSWEKVCLPKNSGGLGFREGKKWNIALVAKFIWAISSKQDNLWVKWIDPIYLRGMSFWTVDFKQDASWNFKKILRLRSSINESNLIAATVRGKTSRTSTCLFTDALPET</sequence>
<dbReference type="Gene3D" id="1.25.40.10">
    <property type="entry name" value="Tetratricopeptide repeat domain"/>
    <property type="match status" value="1"/>
</dbReference>
<evidence type="ECO:0000256" key="1">
    <source>
        <dbReference type="PROSITE-ProRule" id="PRU00339"/>
    </source>
</evidence>
<evidence type="ECO:0000259" key="3">
    <source>
        <dbReference type="Pfam" id="PF00561"/>
    </source>
</evidence>
<reference evidence="5" key="2">
    <citation type="submission" date="2021-03" db="UniProtKB">
        <authorList>
            <consortium name="EnsemblPlants"/>
        </authorList>
    </citation>
    <scope>IDENTIFICATION</scope>
</reference>
<reference evidence="5" key="1">
    <citation type="submission" date="2018-11" db="EMBL/GenBank/DDBJ databases">
        <authorList>
            <person name="Grassa J C."/>
        </authorList>
    </citation>
    <scope>NUCLEOTIDE SEQUENCE [LARGE SCALE GENOMIC DNA]</scope>
</reference>
<keyword evidence="6" id="KW-1185">Reference proteome</keyword>
<feature type="domain" description="AB hydrolase-1" evidence="3">
    <location>
        <begin position="640"/>
        <end position="749"/>
    </location>
</feature>
<dbReference type="PANTHER" id="PTHR46310">
    <property type="entry name" value="AMIDASE 1"/>
    <property type="match status" value="1"/>
</dbReference>
<name>A0A803Q935_CANSA</name>